<keyword evidence="3" id="KW-1185">Reference proteome</keyword>
<gene>
    <name evidence="2" type="ORF">DPMN_176238</name>
</gene>
<dbReference type="PROSITE" id="PS51257">
    <property type="entry name" value="PROKAR_LIPOPROTEIN"/>
    <property type="match status" value="1"/>
</dbReference>
<comment type="caution">
    <text evidence="2">The sequence shown here is derived from an EMBL/GenBank/DDBJ whole genome shotgun (WGS) entry which is preliminary data.</text>
</comment>
<feature type="signal peptide" evidence="1">
    <location>
        <begin position="1"/>
        <end position="16"/>
    </location>
</feature>
<keyword evidence="1" id="KW-0732">Signal</keyword>
<dbReference type="Proteomes" id="UP000828390">
    <property type="component" value="Unassembled WGS sequence"/>
</dbReference>
<reference evidence="2" key="1">
    <citation type="journal article" date="2019" name="bioRxiv">
        <title>The Genome of the Zebra Mussel, Dreissena polymorpha: A Resource for Invasive Species Research.</title>
        <authorList>
            <person name="McCartney M.A."/>
            <person name="Auch B."/>
            <person name="Kono T."/>
            <person name="Mallez S."/>
            <person name="Zhang Y."/>
            <person name="Obille A."/>
            <person name="Becker A."/>
            <person name="Abrahante J.E."/>
            <person name="Garbe J."/>
            <person name="Badalamenti J.P."/>
            <person name="Herman A."/>
            <person name="Mangelson H."/>
            <person name="Liachko I."/>
            <person name="Sullivan S."/>
            <person name="Sone E.D."/>
            <person name="Koren S."/>
            <person name="Silverstein K.A.T."/>
            <person name="Beckman K.B."/>
            <person name="Gohl D.M."/>
        </authorList>
    </citation>
    <scope>NUCLEOTIDE SEQUENCE</scope>
    <source>
        <strain evidence="2">Duluth1</strain>
        <tissue evidence="2">Whole animal</tissue>
    </source>
</reference>
<evidence type="ECO:0000256" key="1">
    <source>
        <dbReference type="SAM" id="SignalP"/>
    </source>
</evidence>
<dbReference type="AlphaFoldDB" id="A0A9D4IHX8"/>
<protein>
    <submittedName>
        <fullName evidence="2">Uncharacterized protein</fullName>
    </submittedName>
</protein>
<name>A0A9D4IHX8_DREPO</name>
<sequence>MLRLCVAVVVVVVACALPQPNIKHLKPGGFEVSVDGQSNLMFIMYSDYNIMIVGIK</sequence>
<dbReference type="EMBL" id="JAIWYP010000009">
    <property type="protein sequence ID" value="KAH3774845.1"/>
    <property type="molecule type" value="Genomic_DNA"/>
</dbReference>
<organism evidence="2 3">
    <name type="scientific">Dreissena polymorpha</name>
    <name type="common">Zebra mussel</name>
    <name type="synonym">Mytilus polymorpha</name>
    <dbReference type="NCBI Taxonomy" id="45954"/>
    <lineage>
        <taxon>Eukaryota</taxon>
        <taxon>Metazoa</taxon>
        <taxon>Spiralia</taxon>
        <taxon>Lophotrochozoa</taxon>
        <taxon>Mollusca</taxon>
        <taxon>Bivalvia</taxon>
        <taxon>Autobranchia</taxon>
        <taxon>Heteroconchia</taxon>
        <taxon>Euheterodonta</taxon>
        <taxon>Imparidentia</taxon>
        <taxon>Neoheterodontei</taxon>
        <taxon>Myida</taxon>
        <taxon>Dreissenoidea</taxon>
        <taxon>Dreissenidae</taxon>
        <taxon>Dreissena</taxon>
    </lineage>
</organism>
<evidence type="ECO:0000313" key="3">
    <source>
        <dbReference type="Proteomes" id="UP000828390"/>
    </source>
</evidence>
<reference evidence="2" key="2">
    <citation type="submission" date="2020-11" db="EMBL/GenBank/DDBJ databases">
        <authorList>
            <person name="McCartney M.A."/>
            <person name="Auch B."/>
            <person name="Kono T."/>
            <person name="Mallez S."/>
            <person name="Becker A."/>
            <person name="Gohl D.M."/>
            <person name="Silverstein K.A.T."/>
            <person name="Koren S."/>
            <person name="Bechman K.B."/>
            <person name="Herman A."/>
            <person name="Abrahante J.E."/>
            <person name="Garbe J."/>
        </authorList>
    </citation>
    <scope>NUCLEOTIDE SEQUENCE</scope>
    <source>
        <strain evidence="2">Duluth1</strain>
        <tissue evidence="2">Whole animal</tissue>
    </source>
</reference>
<accession>A0A9D4IHX8</accession>
<proteinExistence type="predicted"/>
<evidence type="ECO:0000313" key="2">
    <source>
        <dbReference type="EMBL" id="KAH3774845.1"/>
    </source>
</evidence>
<feature type="chain" id="PRO_5038581010" evidence="1">
    <location>
        <begin position="17"/>
        <end position="56"/>
    </location>
</feature>